<keyword evidence="1" id="KW-0472">Membrane</keyword>
<evidence type="ECO:0000256" key="1">
    <source>
        <dbReference type="SAM" id="Phobius"/>
    </source>
</evidence>
<reference evidence="3" key="1">
    <citation type="submission" date="2018-02" db="EMBL/GenBank/DDBJ databases">
        <title>Rhizophora mucronata_Transcriptome.</title>
        <authorList>
            <person name="Meera S.P."/>
            <person name="Sreeshan A."/>
            <person name="Augustine A."/>
        </authorList>
    </citation>
    <scope>NUCLEOTIDE SEQUENCE</scope>
    <source>
        <tissue evidence="3">Leaf</tissue>
    </source>
</reference>
<organism evidence="3">
    <name type="scientific">Rhizophora mucronata</name>
    <name type="common">Asiatic mangrove</name>
    <dbReference type="NCBI Taxonomy" id="61149"/>
    <lineage>
        <taxon>Eukaryota</taxon>
        <taxon>Viridiplantae</taxon>
        <taxon>Streptophyta</taxon>
        <taxon>Embryophyta</taxon>
        <taxon>Tracheophyta</taxon>
        <taxon>Spermatophyta</taxon>
        <taxon>Magnoliopsida</taxon>
        <taxon>eudicotyledons</taxon>
        <taxon>Gunneridae</taxon>
        <taxon>Pentapetalae</taxon>
        <taxon>rosids</taxon>
        <taxon>fabids</taxon>
        <taxon>Malpighiales</taxon>
        <taxon>Rhizophoraceae</taxon>
        <taxon>Rhizophora</taxon>
    </lineage>
</organism>
<evidence type="ECO:0000313" key="2">
    <source>
        <dbReference type="EMBL" id="MBX17963.1"/>
    </source>
</evidence>
<keyword evidence="1" id="KW-1133">Transmembrane helix</keyword>
<sequence length="63" mass="7166">MPIEELSRGKIWDSISFPSESITTTFLLMTGILMTSFLFHPKELYTTTTRLFSFVRSTSDAGQ</sequence>
<protein>
    <submittedName>
        <fullName evidence="2 3">Alpha-mannosidase</fullName>
    </submittedName>
</protein>
<evidence type="ECO:0000313" key="3">
    <source>
        <dbReference type="EMBL" id="MBX17965.1"/>
    </source>
</evidence>
<name>A0A2P2LJ12_RHIMU</name>
<keyword evidence="1" id="KW-0812">Transmembrane</keyword>
<proteinExistence type="predicted"/>
<dbReference type="EMBL" id="GGEC01037479">
    <property type="protein sequence ID" value="MBX17963.1"/>
    <property type="molecule type" value="Transcribed_RNA"/>
</dbReference>
<dbReference type="EMBL" id="GGEC01037481">
    <property type="protein sequence ID" value="MBX17965.1"/>
    <property type="molecule type" value="Transcribed_RNA"/>
</dbReference>
<feature type="transmembrane region" description="Helical" evidence="1">
    <location>
        <begin position="22"/>
        <end position="40"/>
    </location>
</feature>
<dbReference type="AlphaFoldDB" id="A0A2P2LJ12"/>
<accession>A0A2P2LJ12</accession>